<dbReference type="EMBL" id="JABXJJ020000001">
    <property type="protein sequence ID" value="MDI5967932.1"/>
    <property type="molecule type" value="Genomic_DNA"/>
</dbReference>
<name>A0AA90K754_9ACTN</name>
<gene>
    <name evidence="3" type="ORF">POF50_000960</name>
</gene>
<feature type="region of interest" description="Disordered" evidence="1">
    <location>
        <begin position="1"/>
        <end position="34"/>
    </location>
</feature>
<accession>A0AA90K754</accession>
<dbReference type="Gene3D" id="2.80.10.50">
    <property type="match status" value="1"/>
</dbReference>
<feature type="domain" description="Ricin B lectin" evidence="2">
    <location>
        <begin position="557"/>
        <end position="685"/>
    </location>
</feature>
<dbReference type="RefSeq" id="WP_271314130.1">
    <property type="nucleotide sequence ID" value="NZ_JABXJJ020000001.1"/>
</dbReference>
<feature type="compositionally biased region" description="Gly residues" evidence="1">
    <location>
        <begin position="16"/>
        <end position="28"/>
    </location>
</feature>
<dbReference type="SMART" id="SM00458">
    <property type="entry name" value="RICIN"/>
    <property type="match status" value="1"/>
</dbReference>
<dbReference type="SUPFAM" id="SSF48208">
    <property type="entry name" value="Six-hairpin glycosidases"/>
    <property type="match status" value="1"/>
</dbReference>
<dbReference type="GO" id="GO:0005975">
    <property type="term" value="P:carbohydrate metabolic process"/>
    <property type="evidence" value="ECO:0007669"/>
    <property type="project" value="InterPro"/>
</dbReference>
<evidence type="ECO:0000313" key="3">
    <source>
        <dbReference type="EMBL" id="MDI5967932.1"/>
    </source>
</evidence>
<organism evidence="3">
    <name type="scientific">Streptantibioticus silvisoli</name>
    <dbReference type="NCBI Taxonomy" id="2705255"/>
    <lineage>
        <taxon>Bacteria</taxon>
        <taxon>Bacillati</taxon>
        <taxon>Actinomycetota</taxon>
        <taxon>Actinomycetes</taxon>
        <taxon>Kitasatosporales</taxon>
        <taxon>Streptomycetaceae</taxon>
        <taxon>Streptantibioticus</taxon>
    </lineage>
</organism>
<dbReference type="InterPro" id="IPR008928">
    <property type="entry name" value="6-hairpin_glycosidase_sf"/>
</dbReference>
<evidence type="ECO:0000256" key="1">
    <source>
        <dbReference type="SAM" id="MobiDB-lite"/>
    </source>
</evidence>
<dbReference type="Pfam" id="PF00652">
    <property type="entry name" value="Ricin_B_lectin"/>
    <property type="match status" value="1"/>
</dbReference>
<dbReference type="InterPro" id="IPR012341">
    <property type="entry name" value="6hp_glycosidase-like_sf"/>
</dbReference>
<protein>
    <submittedName>
        <fullName evidence="3">Ricin-type beta-trefoil lectin domain protein</fullName>
    </submittedName>
</protein>
<dbReference type="InterPro" id="IPR035992">
    <property type="entry name" value="Ricin_B-like_lectins"/>
</dbReference>
<feature type="region of interest" description="Disordered" evidence="1">
    <location>
        <begin position="658"/>
        <end position="685"/>
    </location>
</feature>
<dbReference type="PROSITE" id="PS50231">
    <property type="entry name" value="RICIN_B_LECTIN"/>
    <property type="match status" value="1"/>
</dbReference>
<comment type="caution">
    <text evidence="3">The sequence shown here is derived from an EMBL/GenBank/DDBJ whole genome shotgun (WGS) entry which is preliminary data.</text>
</comment>
<dbReference type="Gene3D" id="1.50.10.10">
    <property type="match status" value="1"/>
</dbReference>
<dbReference type="SUPFAM" id="SSF50370">
    <property type="entry name" value="Ricin B-like lectins"/>
    <property type="match status" value="1"/>
</dbReference>
<dbReference type="InterPro" id="IPR000772">
    <property type="entry name" value="Ricin_B_lectin"/>
</dbReference>
<proteinExistence type="predicted"/>
<sequence length="685" mass="71599">MRGRRRWSGSLRRAGRGGGTGRGSGADGLRGARPAAGHTSRFRLLTGIGALALVIAGLSGGGQTQAVAATGGAARPALSFADPSTQATLGTAYTKALANLLDTNTVTFDPATYNSSGLMTTSPQTFIRAGGGYSQPWTRDASVNSWNAGSLLEPKSAANTLWATVVKQSNGQLIVQQDNETWDQVVWATAAWNHYLVTGDQTFLTNAYQTATNTLNQRRSQNYNTGYGLFQGPAFFNDGIAGYPAPPADATESQGSYVGSYAATATMMTLSTNELYYSAYRSTALMASALGRPAGEVSALNTQADSLKTAINKNFWIPAKGLYGYFVHGSDSMAGQLDQTEEGSGLSFAILFGIADAAQTQSILQNAHLQPYGIVDTYPNYARYSDAEPGRHNVLVWPMVEGYWADAAAQAGNQSRFANEVRTLAGLADSSGQFAGAYNAQSGAVDGGWQTGGHWDAATDQTWSATAYLRMIDDDLFGLKFTTSGITFRPTLPAGWGDATLSGVGYRGATLTVALHGSGNVISSFKLDGTTTTADSVPSSLTGSHTVDITLTGAQPTPATGTVVSDADSDKCVDVNQNSTADGTAIQLWGCDYTTAQQWTLEPDGTVQADGRCLDVTSSGTADGTPIQEWGCDGTGAQQWKAVNGTLVNTASGKCLDDPGTNTSPGTRLDLRTCDGGPGQHWALP</sequence>
<dbReference type="InterPro" id="IPR035396">
    <property type="entry name" value="Bac_rhamnosid6H"/>
</dbReference>
<evidence type="ECO:0000259" key="2">
    <source>
        <dbReference type="SMART" id="SM00458"/>
    </source>
</evidence>
<dbReference type="CDD" id="cd23451">
    <property type="entry name" value="beta-trefoil_Ricin_laminarinase"/>
    <property type="match status" value="1"/>
</dbReference>
<reference evidence="3" key="1">
    <citation type="submission" date="2023-05" db="EMBL/GenBank/DDBJ databases">
        <title>Streptantibioticus silvisoli sp. nov., acidotolerant actinomycetes 1 from pine litter.</title>
        <authorList>
            <person name="Swiecimska M."/>
            <person name="Golinska P."/>
            <person name="Sangal V."/>
            <person name="Wachnowicz B."/>
            <person name="Goodfellow M."/>
        </authorList>
    </citation>
    <scope>NUCLEOTIDE SEQUENCE</scope>
    <source>
        <strain evidence="3">SL13</strain>
    </source>
</reference>
<dbReference type="AlphaFoldDB" id="A0AA90K754"/>
<dbReference type="Gene3D" id="2.60.420.10">
    <property type="entry name" value="Maltose phosphorylase, domain 3"/>
    <property type="match status" value="1"/>
</dbReference>
<dbReference type="Pfam" id="PF17389">
    <property type="entry name" value="Bac_rhamnosid6H"/>
    <property type="match status" value="1"/>
</dbReference>